<dbReference type="EMBL" id="JAEFCI010009035">
    <property type="protein sequence ID" value="KAG5458060.1"/>
    <property type="molecule type" value="Genomic_DNA"/>
</dbReference>
<evidence type="ECO:0000313" key="2">
    <source>
        <dbReference type="EMBL" id="KAG5458060.1"/>
    </source>
</evidence>
<comment type="caution">
    <text evidence="2">The sequence shown here is derived from an EMBL/GenBank/DDBJ whole genome shotgun (WGS) entry which is preliminary data.</text>
</comment>
<dbReference type="AlphaFoldDB" id="A0A8H8DGX4"/>
<keyword evidence="3" id="KW-1185">Reference proteome</keyword>
<protein>
    <submittedName>
        <fullName evidence="2">Uncharacterized protein</fullName>
    </submittedName>
</protein>
<reference evidence="2 3" key="1">
    <citation type="journal article" name="Sci. Rep.">
        <title>Genome-scale phylogenetic analyses confirm Olpidium as the closest living zoosporic fungus to the non-flagellated, terrestrial fungi.</title>
        <authorList>
            <person name="Chang Y."/>
            <person name="Rochon D."/>
            <person name="Sekimoto S."/>
            <person name="Wang Y."/>
            <person name="Chovatia M."/>
            <person name="Sandor L."/>
            <person name="Salamov A."/>
            <person name="Grigoriev I.V."/>
            <person name="Stajich J.E."/>
            <person name="Spatafora J.W."/>
        </authorList>
    </citation>
    <scope>NUCLEOTIDE SEQUENCE [LARGE SCALE GENOMIC DNA]</scope>
    <source>
        <strain evidence="2">S191</strain>
    </source>
</reference>
<sequence>MGEGQDQQHGARTGSEEAAVACRKGQAADEAGEAPRTPPMARRRPGRCSSAPASPQDRDQLRRLPGRSDLPNGTQRTFLVILGDSPAFTVVAGAAVIFVRFVGSPLVPVAAFACRLNALDRLATVFV</sequence>
<evidence type="ECO:0000313" key="3">
    <source>
        <dbReference type="Proteomes" id="UP000673691"/>
    </source>
</evidence>
<evidence type="ECO:0000256" key="1">
    <source>
        <dbReference type="SAM" id="MobiDB-lite"/>
    </source>
</evidence>
<organism evidence="2 3">
    <name type="scientific">Olpidium bornovanus</name>
    <dbReference type="NCBI Taxonomy" id="278681"/>
    <lineage>
        <taxon>Eukaryota</taxon>
        <taxon>Fungi</taxon>
        <taxon>Fungi incertae sedis</taxon>
        <taxon>Olpidiomycota</taxon>
        <taxon>Olpidiomycotina</taxon>
        <taxon>Olpidiomycetes</taxon>
        <taxon>Olpidiales</taxon>
        <taxon>Olpidiaceae</taxon>
        <taxon>Olpidium</taxon>
    </lineage>
</organism>
<gene>
    <name evidence="2" type="ORF">BJ554DRAFT_1794</name>
</gene>
<feature type="compositionally biased region" description="Polar residues" evidence="1">
    <location>
        <begin position="1"/>
        <end position="10"/>
    </location>
</feature>
<proteinExistence type="predicted"/>
<accession>A0A8H8DGX4</accession>
<name>A0A8H8DGX4_9FUNG</name>
<feature type="region of interest" description="Disordered" evidence="1">
    <location>
        <begin position="1"/>
        <end position="71"/>
    </location>
</feature>
<dbReference type="Proteomes" id="UP000673691">
    <property type="component" value="Unassembled WGS sequence"/>
</dbReference>